<dbReference type="GO" id="GO:0000271">
    <property type="term" value="P:polysaccharide biosynthetic process"/>
    <property type="evidence" value="ECO:0007669"/>
    <property type="project" value="InterPro"/>
</dbReference>
<accession>A0A139BS68</accession>
<reference evidence="8 9" key="1">
    <citation type="submission" date="2016-02" db="EMBL/GenBank/DDBJ databases">
        <authorList>
            <person name="Wen L."/>
            <person name="He K."/>
            <person name="Yang H."/>
        </authorList>
    </citation>
    <scope>NUCLEOTIDE SEQUENCE [LARGE SCALE GENOMIC DNA]</scope>
    <source>
        <strain evidence="8">ShG14-8</strain>
    </source>
</reference>
<evidence type="ECO:0000256" key="4">
    <source>
        <dbReference type="ARBA" id="ARBA00022989"/>
    </source>
</evidence>
<reference evidence="8 9" key="2">
    <citation type="submission" date="2016-03" db="EMBL/GenBank/DDBJ databases">
        <title>New uncultured bacterium of the family Gallionellaceae from acid mine drainage: description and reconstruction of genome based on metagenomic analysis of microbial community.</title>
        <authorList>
            <person name="Kadnikov V."/>
            <person name="Ivasenko D."/>
            <person name="Beletsky A."/>
            <person name="Mardanov A."/>
            <person name="Danilova E."/>
            <person name="Pimenov N."/>
            <person name="Karnachuk O."/>
            <person name="Ravin N."/>
        </authorList>
    </citation>
    <scope>NUCLEOTIDE SEQUENCE [LARGE SCALE GENOMIC DNA]</scope>
    <source>
        <strain evidence="8">ShG14-8</strain>
    </source>
</reference>
<keyword evidence="5 6" id="KW-0472">Membrane</keyword>
<dbReference type="EMBL" id="LSLI01000056">
    <property type="protein sequence ID" value="KXS31789.1"/>
    <property type="molecule type" value="Genomic_DNA"/>
</dbReference>
<comment type="subcellular location">
    <subcellularLocation>
        <location evidence="1">Membrane</location>
        <topology evidence="1">Multi-pass membrane protein</topology>
    </subcellularLocation>
</comment>
<evidence type="ECO:0000256" key="6">
    <source>
        <dbReference type="SAM" id="Phobius"/>
    </source>
</evidence>
<feature type="domain" description="GtrA/DPMS transmembrane" evidence="7">
    <location>
        <begin position="20"/>
        <end position="144"/>
    </location>
</feature>
<protein>
    <submittedName>
        <fullName evidence="8">GtrA-like protein</fullName>
    </submittedName>
</protein>
<dbReference type="Pfam" id="PF04138">
    <property type="entry name" value="GtrA_DPMS_TM"/>
    <property type="match status" value="1"/>
</dbReference>
<name>A0A139BS68_9PROT</name>
<evidence type="ECO:0000259" key="7">
    <source>
        <dbReference type="Pfam" id="PF04138"/>
    </source>
</evidence>
<feature type="transmembrane region" description="Helical" evidence="6">
    <location>
        <begin position="21"/>
        <end position="38"/>
    </location>
</feature>
<feature type="transmembrane region" description="Helical" evidence="6">
    <location>
        <begin position="58"/>
        <end position="77"/>
    </location>
</feature>
<dbReference type="PANTHER" id="PTHR38459:SF1">
    <property type="entry name" value="PROPHAGE BACTOPRENOL-LINKED GLUCOSE TRANSLOCASE HOMOLOG"/>
    <property type="match status" value="1"/>
</dbReference>
<organism evidence="8 9">
    <name type="scientific">Candidatus Gallionella acididurans</name>
    <dbReference type="NCBI Taxonomy" id="1796491"/>
    <lineage>
        <taxon>Bacteria</taxon>
        <taxon>Pseudomonadati</taxon>
        <taxon>Pseudomonadota</taxon>
        <taxon>Betaproteobacteria</taxon>
        <taxon>Nitrosomonadales</taxon>
        <taxon>Gallionellaceae</taxon>
        <taxon>Gallionella</taxon>
    </lineage>
</organism>
<dbReference type="Proteomes" id="UP000070578">
    <property type="component" value="Unassembled WGS sequence"/>
</dbReference>
<gene>
    <name evidence="8" type="ORF">AWT59_2088</name>
</gene>
<evidence type="ECO:0000313" key="8">
    <source>
        <dbReference type="EMBL" id="KXS31789.1"/>
    </source>
</evidence>
<keyword evidence="4 6" id="KW-1133">Transmembrane helix</keyword>
<evidence type="ECO:0000256" key="1">
    <source>
        <dbReference type="ARBA" id="ARBA00004141"/>
    </source>
</evidence>
<evidence type="ECO:0000313" key="9">
    <source>
        <dbReference type="Proteomes" id="UP000070578"/>
    </source>
</evidence>
<sequence>MRRITQHPLTLWVFKKRFMKFGMVGATGVVVNLGVLYFCQEFLFTGIQSPGMRLNVSLAVAIFFATVNNFFWNRAWTWSDRKHHPDKHLILHFGQYALACWVGIVLQVLLTKLLVIYLHYLVANALAIVFASVFNFLVNNFWTFRSHKPVDEIALPNIPEPEIKQDTGNK</sequence>
<comment type="similarity">
    <text evidence="2">Belongs to the GtrA family.</text>
</comment>
<keyword evidence="3 6" id="KW-0812">Transmembrane</keyword>
<evidence type="ECO:0000256" key="3">
    <source>
        <dbReference type="ARBA" id="ARBA00022692"/>
    </source>
</evidence>
<dbReference type="GO" id="GO:0005886">
    <property type="term" value="C:plasma membrane"/>
    <property type="evidence" value="ECO:0007669"/>
    <property type="project" value="TreeGrafter"/>
</dbReference>
<proteinExistence type="inferred from homology"/>
<dbReference type="InterPro" id="IPR007267">
    <property type="entry name" value="GtrA_DPMS_TM"/>
</dbReference>
<dbReference type="PANTHER" id="PTHR38459">
    <property type="entry name" value="PROPHAGE BACTOPRENOL-LINKED GLUCOSE TRANSLOCASE HOMOLOG"/>
    <property type="match status" value="1"/>
</dbReference>
<comment type="caution">
    <text evidence="8">The sequence shown here is derived from an EMBL/GenBank/DDBJ whole genome shotgun (WGS) entry which is preliminary data.</text>
</comment>
<dbReference type="AlphaFoldDB" id="A0A139BS68"/>
<feature type="transmembrane region" description="Helical" evidence="6">
    <location>
        <begin position="89"/>
        <end position="110"/>
    </location>
</feature>
<evidence type="ECO:0000256" key="5">
    <source>
        <dbReference type="ARBA" id="ARBA00023136"/>
    </source>
</evidence>
<feature type="transmembrane region" description="Helical" evidence="6">
    <location>
        <begin position="116"/>
        <end position="138"/>
    </location>
</feature>
<evidence type="ECO:0000256" key="2">
    <source>
        <dbReference type="ARBA" id="ARBA00009399"/>
    </source>
</evidence>
<dbReference type="InterPro" id="IPR051401">
    <property type="entry name" value="GtrA_CellWall_Glycosyl"/>
</dbReference>